<dbReference type="WBParaSite" id="PSAMB.scaffold3632size17511.g22116.t1">
    <property type="protein sequence ID" value="PSAMB.scaffold3632size17511.g22116.t1"/>
    <property type="gene ID" value="PSAMB.scaffold3632size17511.g22116"/>
</dbReference>
<evidence type="ECO:0000313" key="2">
    <source>
        <dbReference type="Proteomes" id="UP000887566"/>
    </source>
</evidence>
<dbReference type="PROSITE" id="PS51354">
    <property type="entry name" value="GLUTAREDOXIN_2"/>
    <property type="match status" value="1"/>
</dbReference>
<name>A0A914WCL1_9BILA</name>
<feature type="compositionally biased region" description="Low complexity" evidence="1">
    <location>
        <begin position="20"/>
        <end position="31"/>
    </location>
</feature>
<reference evidence="3" key="1">
    <citation type="submission" date="2022-11" db="UniProtKB">
        <authorList>
            <consortium name="WormBaseParasite"/>
        </authorList>
    </citation>
    <scope>IDENTIFICATION</scope>
</reference>
<dbReference type="Gene3D" id="3.40.30.10">
    <property type="entry name" value="Glutaredoxin"/>
    <property type="match status" value="1"/>
</dbReference>
<dbReference type="Proteomes" id="UP000887566">
    <property type="component" value="Unplaced"/>
</dbReference>
<accession>A0A914WCL1</accession>
<evidence type="ECO:0000313" key="3">
    <source>
        <dbReference type="WBParaSite" id="PSAMB.scaffold3632size17511.g22116.t1"/>
    </source>
</evidence>
<sequence>MGSSPSLIQKKTSALTCMTRSRSATISNRSSSDADRQPPHPLAHVSLWLQRIVNTHIVVVFGRESQEASRAIRKLFEDQYRLTSAEFLFFDVDEPLCDEEERPPKQLNDYFQQETGDCILPKIYIGTSYLGGIEAALQSATSGHLYDQMRLWGCPLKSHNSIDTEIFDLYE</sequence>
<organism evidence="2 3">
    <name type="scientific">Plectus sambesii</name>
    <dbReference type="NCBI Taxonomy" id="2011161"/>
    <lineage>
        <taxon>Eukaryota</taxon>
        <taxon>Metazoa</taxon>
        <taxon>Ecdysozoa</taxon>
        <taxon>Nematoda</taxon>
        <taxon>Chromadorea</taxon>
        <taxon>Plectida</taxon>
        <taxon>Plectina</taxon>
        <taxon>Plectoidea</taxon>
        <taxon>Plectidae</taxon>
        <taxon>Plectus</taxon>
    </lineage>
</organism>
<keyword evidence="2" id="KW-1185">Reference proteome</keyword>
<dbReference type="AlphaFoldDB" id="A0A914WCL1"/>
<evidence type="ECO:0000256" key="1">
    <source>
        <dbReference type="SAM" id="MobiDB-lite"/>
    </source>
</evidence>
<feature type="region of interest" description="Disordered" evidence="1">
    <location>
        <begin position="19"/>
        <end position="38"/>
    </location>
</feature>
<proteinExistence type="predicted"/>
<protein>
    <submittedName>
        <fullName evidence="3">Uncharacterized protein</fullName>
    </submittedName>
</protein>